<accession>A0A4V1RXJ2</accession>
<comment type="caution">
    <text evidence="4">The sequence shown here is derived from an EMBL/GenBank/DDBJ whole genome shotgun (WGS) entry which is preliminary data.</text>
</comment>
<feature type="domain" description="BZIP" evidence="3">
    <location>
        <begin position="381"/>
        <end position="444"/>
    </location>
</feature>
<feature type="coiled-coil region" evidence="1">
    <location>
        <begin position="399"/>
        <end position="433"/>
    </location>
</feature>
<organism evidence="4 5">
    <name type="scientific">Fusarium oxysporum f. sp. narcissi</name>
    <dbReference type="NCBI Taxonomy" id="451672"/>
    <lineage>
        <taxon>Eukaryota</taxon>
        <taxon>Fungi</taxon>
        <taxon>Dikarya</taxon>
        <taxon>Ascomycota</taxon>
        <taxon>Pezizomycotina</taxon>
        <taxon>Sordariomycetes</taxon>
        <taxon>Hypocreomycetidae</taxon>
        <taxon>Hypocreales</taxon>
        <taxon>Nectriaceae</taxon>
        <taxon>Fusarium</taxon>
        <taxon>Fusarium oxysporum species complex</taxon>
    </lineage>
</organism>
<feature type="region of interest" description="Disordered" evidence="2">
    <location>
        <begin position="152"/>
        <end position="274"/>
    </location>
</feature>
<feature type="region of interest" description="Disordered" evidence="2">
    <location>
        <begin position="305"/>
        <end position="337"/>
    </location>
</feature>
<protein>
    <recommendedName>
        <fullName evidence="3">BZIP domain-containing protein</fullName>
    </recommendedName>
</protein>
<dbReference type="Gene3D" id="1.20.5.170">
    <property type="match status" value="1"/>
</dbReference>
<proteinExistence type="predicted"/>
<feature type="compositionally biased region" description="Low complexity" evidence="2">
    <location>
        <begin position="533"/>
        <end position="545"/>
    </location>
</feature>
<dbReference type="Proteomes" id="UP000290540">
    <property type="component" value="Unassembled WGS sequence"/>
</dbReference>
<dbReference type="PROSITE" id="PS50217">
    <property type="entry name" value="BZIP"/>
    <property type="match status" value="1"/>
</dbReference>
<evidence type="ECO:0000256" key="2">
    <source>
        <dbReference type="SAM" id="MobiDB-lite"/>
    </source>
</evidence>
<evidence type="ECO:0000259" key="3">
    <source>
        <dbReference type="PROSITE" id="PS50217"/>
    </source>
</evidence>
<feature type="compositionally biased region" description="Polar residues" evidence="2">
    <location>
        <begin position="187"/>
        <end position="199"/>
    </location>
</feature>
<feature type="compositionally biased region" description="Basic and acidic residues" evidence="2">
    <location>
        <begin position="490"/>
        <end position="501"/>
    </location>
</feature>
<sequence>MSTPSTTSPSSSESAATELTDASPVPPQTPSASTGLSGGFDQSKKTGSQDNKLPSVGRLGKGQCDGRDEACTGGLVSMSHTGPVSQHALRRSPRSPLGDDQVSPSSVRHRQLDDCDLRQDVSNVPYTNGEERLQQVPQKTLGVHNILSPMEPRLLASGGNGHLPPAARPSESATPGQTVGSVRGSFAGTQAFTPAQPASISLPGTALGPMTPLGEPSSGRNSPTAFPFPAANSARPKASPTQHPRAISVSHVPSPESDGRQSLQNSSSAKRPFEDITPEDTRAEYSHLHPPPGAQAPLSTILLNHTPGRPLLVNPQTSYSPKMQAGRPFPSPPRESGSLWPETLRRHGMEGSLFGVDRQQALLALPGSEAPIPVQMDSSQASKKADRRRRNAKASTKLRNKKKIMLEEATKQVQKLRDEKRLMEIRIEELVRDRNGLPDIVAQMPSISGLAAGPPSATISTSNSYAETGSLASGPSVSMSYGDVLSNERPTQRRRTDDHPEYSLPPYGPPASGHPSASPTGLPPMPKSGYGGPSRPSSAASSASGERLPPLRVMEGRPPTGPPPGPGIQEQDPRTGQWVPFQPRVPETGWATRDTHRRA</sequence>
<evidence type="ECO:0000313" key="5">
    <source>
        <dbReference type="Proteomes" id="UP000290540"/>
    </source>
</evidence>
<feature type="compositionally biased region" description="Low complexity" evidence="2">
    <location>
        <begin position="1"/>
        <end position="18"/>
    </location>
</feature>
<feature type="region of interest" description="Disordered" evidence="2">
    <location>
        <begin position="370"/>
        <end position="396"/>
    </location>
</feature>
<reference evidence="4 5" key="1">
    <citation type="submission" date="2016-12" db="EMBL/GenBank/DDBJ databases">
        <title>Draft genome sequence of Fusarium oxysporum causing rot on Narcissus.</title>
        <authorList>
            <person name="Armitage A.D."/>
            <person name="Taylor A."/>
            <person name="Clarkson J.P."/>
            <person name="Harrison R.J."/>
            <person name="Jackson A.C."/>
        </authorList>
    </citation>
    <scope>NUCLEOTIDE SEQUENCE [LARGE SCALE GENOMIC DNA]</scope>
    <source>
        <strain evidence="4 5">N139</strain>
    </source>
</reference>
<dbReference type="PROSITE" id="PS00036">
    <property type="entry name" value="BZIP_BASIC"/>
    <property type="match status" value="1"/>
</dbReference>
<feature type="compositionally biased region" description="Basic residues" evidence="2">
    <location>
        <begin position="385"/>
        <end position="396"/>
    </location>
</feature>
<feature type="compositionally biased region" description="Polar residues" evidence="2">
    <location>
        <begin position="171"/>
        <end position="180"/>
    </location>
</feature>
<feature type="compositionally biased region" description="Polar residues" evidence="2">
    <location>
        <begin position="260"/>
        <end position="269"/>
    </location>
</feature>
<dbReference type="AlphaFoldDB" id="A0A4V1RXJ2"/>
<evidence type="ECO:0000313" key="4">
    <source>
        <dbReference type="EMBL" id="RYC78296.1"/>
    </source>
</evidence>
<feature type="region of interest" description="Disordered" evidence="2">
    <location>
        <begin position="1"/>
        <end position="114"/>
    </location>
</feature>
<feature type="compositionally biased region" description="Polar residues" evidence="2">
    <location>
        <begin position="465"/>
        <end position="479"/>
    </location>
</feature>
<dbReference type="InterPro" id="IPR004827">
    <property type="entry name" value="bZIP"/>
</dbReference>
<keyword evidence="1" id="KW-0175">Coiled coil</keyword>
<feature type="compositionally biased region" description="Low complexity" evidence="2">
    <location>
        <begin position="510"/>
        <end position="519"/>
    </location>
</feature>
<name>A0A4V1RXJ2_FUSOX</name>
<dbReference type="GO" id="GO:0003700">
    <property type="term" value="F:DNA-binding transcription factor activity"/>
    <property type="evidence" value="ECO:0007669"/>
    <property type="project" value="InterPro"/>
</dbReference>
<dbReference type="EMBL" id="MQTW01001255">
    <property type="protein sequence ID" value="RYC78296.1"/>
    <property type="molecule type" value="Genomic_DNA"/>
</dbReference>
<feature type="region of interest" description="Disordered" evidence="2">
    <location>
        <begin position="465"/>
        <end position="599"/>
    </location>
</feature>
<gene>
    <name evidence="4" type="ORF">BFJ63_vAg18830</name>
</gene>
<evidence type="ECO:0000256" key="1">
    <source>
        <dbReference type="SAM" id="Coils"/>
    </source>
</evidence>